<dbReference type="EMBL" id="CP044416">
    <property type="protein sequence ID" value="QOY40325.1"/>
    <property type="molecule type" value="Genomic_DNA"/>
</dbReference>
<dbReference type="VEuPathDB" id="CryptoDB:CPATCC_0005860"/>
<accession>A0A7S7LDZ7</accession>
<feature type="chain" id="PRO_5031052646" evidence="1">
    <location>
        <begin position="25"/>
        <end position="98"/>
    </location>
</feature>
<proteinExistence type="predicted"/>
<organism evidence="2 3">
    <name type="scientific">Cryptosporidium parvum</name>
    <dbReference type="NCBI Taxonomy" id="5807"/>
    <lineage>
        <taxon>Eukaryota</taxon>
        <taxon>Sar</taxon>
        <taxon>Alveolata</taxon>
        <taxon>Apicomplexa</taxon>
        <taxon>Conoidasida</taxon>
        <taxon>Coccidia</taxon>
        <taxon>Eucoccidiorida</taxon>
        <taxon>Eimeriorina</taxon>
        <taxon>Cryptosporidiidae</taxon>
        <taxon>Cryptosporidium</taxon>
    </lineage>
</organism>
<gene>
    <name evidence="2" type="ORF">CPATCC_003156</name>
</gene>
<dbReference type="AlphaFoldDB" id="A0A7S7LDZ7"/>
<feature type="signal peptide" evidence="1">
    <location>
        <begin position="1"/>
        <end position="24"/>
    </location>
</feature>
<evidence type="ECO:0000313" key="2">
    <source>
        <dbReference type="EMBL" id="QOY40325.1"/>
    </source>
</evidence>
<sequence length="98" mass="11242">MKVISRFSAYLFLISTFLVLFSKSERPLDKSGMENNIIILPGKPYYGIKMNINYPLIINVNKKDLIDGRYQFECFSAGPDPQGEFNIIPLISEESEFI</sequence>
<protein>
    <submittedName>
        <fullName evidence="2">Uncharacterized protein</fullName>
    </submittedName>
</protein>
<evidence type="ECO:0000313" key="3">
    <source>
        <dbReference type="Proteomes" id="UP000593906"/>
    </source>
</evidence>
<name>A0A7S7LDZ7_CRYPV</name>
<keyword evidence="1" id="KW-0732">Signal</keyword>
<evidence type="ECO:0000256" key="1">
    <source>
        <dbReference type="SAM" id="SignalP"/>
    </source>
</evidence>
<reference evidence="2 3" key="1">
    <citation type="submission" date="2019-09" db="EMBL/GenBank/DDBJ databases">
        <title>Consistent, comparative and evidence-based genome assembly and annotation for Cryptosporidium parvum, C. hominis and C. tyzzeri.</title>
        <authorList>
            <person name="Baptista R.P."/>
            <person name="Li Y."/>
            <person name="Sateriale A."/>
            <person name="Ansell B."/>
            <person name="Jex A."/>
            <person name="Sanders M."/>
            <person name="Brooks K."/>
            <person name="Tracey A."/>
            <person name="Berriman M."/>
            <person name="Striepen B."/>
            <person name="Cotton J.A."/>
            <person name="Kissinger J.C."/>
        </authorList>
    </citation>
    <scope>NUCLEOTIDE SEQUENCE [LARGE SCALE GENOMIC DNA]</scope>
    <source>
        <strain evidence="2 3">IOWA-ATCC</strain>
    </source>
</reference>
<dbReference type="Proteomes" id="UP000593906">
    <property type="component" value="Chromosome 7"/>
</dbReference>